<evidence type="ECO:0000256" key="8">
    <source>
        <dbReference type="ARBA" id="ARBA00022692"/>
    </source>
</evidence>
<keyword evidence="11" id="KW-0833">Ubl conjugation pathway</keyword>
<dbReference type="GO" id="GO:0008195">
    <property type="term" value="F:phosphatidate phosphatase activity"/>
    <property type="evidence" value="ECO:0007669"/>
    <property type="project" value="TreeGrafter"/>
</dbReference>
<dbReference type="SUPFAM" id="SSF57850">
    <property type="entry name" value="RING/U-box"/>
    <property type="match status" value="1"/>
</dbReference>
<evidence type="ECO:0000256" key="11">
    <source>
        <dbReference type="ARBA" id="ARBA00022786"/>
    </source>
</evidence>
<dbReference type="InterPro" id="IPR000326">
    <property type="entry name" value="PAP2/HPO"/>
</dbReference>
<comment type="caution">
    <text evidence="19">The sequence shown here is derived from an EMBL/GenBank/DDBJ whole genome shotgun (WGS) entry which is preliminary data.</text>
</comment>
<feature type="transmembrane region" description="Helical" evidence="17">
    <location>
        <begin position="74"/>
        <end position="97"/>
    </location>
</feature>
<reference evidence="19 20" key="1">
    <citation type="journal article" date="2019" name="Sci. Data">
        <title>Hybrid genome assembly and annotation of Danionella translucida.</title>
        <authorList>
            <person name="Kadobianskyi M."/>
            <person name="Schulze L."/>
            <person name="Schuelke M."/>
            <person name="Judkewitz B."/>
        </authorList>
    </citation>
    <scope>NUCLEOTIDE SEQUENCE [LARGE SCALE GENOMIC DNA]</scope>
    <source>
        <strain evidence="19 20">Bolton</strain>
    </source>
</reference>
<dbReference type="GO" id="GO:0006644">
    <property type="term" value="P:phospholipid metabolic process"/>
    <property type="evidence" value="ECO:0007669"/>
    <property type="project" value="UniProtKB-UniPathway"/>
</dbReference>
<name>A0A553RLT9_9TELE</name>
<keyword evidence="15" id="KW-0539">Nucleus</keyword>
<evidence type="ECO:0000256" key="3">
    <source>
        <dbReference type="ARBA" id="ARBA00004141"/>
    </source>
</evidence>
<dbReference type="EC" id="2.3.2.27" evidence="6"/>
<keyword evidence="9" id="KW-0479">Metal-binding</keyword>
<proteinExistence type="inferred from homology"/>
<keyword evidence="12" id="KW-0862">Zinc</keyword>
<evidence type="ECO:0000256" key="7">
    <source>
        <dbReference type="ARBA" id="ARBA00022679"/>
    </source>
</evidence>
<evidence type="ECO:0000256" key="15">
    <source>
        <dbReference type="ARBA" id="ARBA00023242"/>
    </source>
</evidence>
<keyword evidence="13 17" id="KW-1133">Transmembrane helix</keyword>
<evidence type="ECO:0000256" key="2">
    <source>
        <dbReference type="ARBA" id="ARBA00004123"/>
    </source>
</evidence>
<dbReference type="InterPro" id="IPR043216">
    <property type="entry name" value="PAP-like"/>
</dbReference>
<evidence type="ECO:0000256" key="16">
    <source>
        <dbReference type="PROSITE-ProRule" id="PRU00175"/>
    </source>
</evidence>
<keyword evidence="20" id="KW-1185">Reference proteome</keyword>
<evidence type="ECO:0000256" key="1">
    <source>
        <dbReference type="ARBA" id="ARBA00000900"/>
    </source>
</evidence>
<dbReference type="GO" id="GO:0005634">
    <property type="term" value="C:nucleus"/>
    <property type="evidence" value="ECO:0007669"/>
    <property type="project" value="UniProtKB-SubCell"/>
</dbReference>
<feature type="domain" description="RING-type" evidence="18">
    <location>
        <begin position="575"/>
        <end position="616"/>
    </location>
</feature>
<evidence type="ECO:0000256" key="5">
    <source>
        <dbReference type="ARBA" id="ARBA00008816"/>
    </source>
</evidence>
<dbReference type="SUPFAM" id="SSF48317">
    <property type="entry name" value="Acid phosphatase/Vanadium-dependent haloperoxidase"/>
    <property type="match status" value="1"/>
</dbReference>
<dbReference type="CDD" id="cd03384">
    <property type="entry name" value="PAP2_wunen"/>
    <property type="match status" value="1"/>
</dbReference>
<dbReference type="SMART" id="SM00014">
    <property type="entry name" value="acidPPc"/>
    <property type="match status" value="1"/>
</dbReference>
<dbReference type="Gene3D" id="1.20.144.10">
    <property type="entry name" value="Phosphatidic acid phosphatase type 2/haloperoxidase"/>
    <property type="match status" value="1"/>
</dbReference>
<evidence type="ECO:0000313" key="20">
    <source>
        <dbReference type="Proteomes" id="UP000316079"/>
    </source>
</evidence>
<dbReference type="PANTHER" id="PTHR10165:SF204">
    <property type="entry name" value="PHOSPHOLIPID PHOSPHATASE 1-LIKE"/>
    <property type="match status" value="1"/>
</dbReference>
<evidence type="ECO:0000313" key="19">
    <source>
        <dbReference type="EMBL" id="TRZ03153.1"/>
    </source>
</evidence>
<dbReference type="STRING" id="623744.A0A553RLT9"/>
<evidence type="ECO:0000256" key="9">
    <source>
        <dbReference type="ARBA" id="ARBA00022723"/>
    </source>
</evidence>
<dbReference type="FunFam" id="3.30.40.10:FF:000058">
    <property type="entry name" value="E3 ubiquitin-protein ligase Arkadia isoform X4"/>
    <property type="match status" value="1"/>
</dbReference>
<evidence type="ECO:0000256" key="17">
    <source>
        <dbReference type="SAM" id="Phobius"/>
    </source>
</evidence>
<dbReference type="GO" id="GO:0007165">
    <property type="term" value="P:signal transduction"/>
    <property type="evidence" value="ECO:0007669"/>
    <property type="project" value="TreeGrafter"/>
</dbReference>
<dbReference type="AlphaFoldDB" id="A0A553RLT9"/>
<comment type="similarity">
    <text evidence="5">Belongs to the PA-phosphatase related phosphoesterase family.</text>
</comment>
<evidence type="ECO:0000256" key="4">
    <source>
        <dbReference type="ARBA" id="ARBA00007622"/>
    </source>
</evidence>
<dbReference type="Gene3D" id="3.30.40.10">
    <property type="entry name" value="Zinc/RING finger domain, C3HC4 (zinc finger)"/>
    <property type="match status" value="1"/>
</dbReference>
<feature type="transmembrane region" description="Helical" evidence="17">
    <location>
        <begin position="178"/>
        <end position="198"/>
    </location>
</feature>
<dbReference type="Pfam" id="PF01569">
    <property type="entry name" value="PAP2"/>
    <property type="match status" value="1"/>
</dbReference>
<dbReference type="Proteomes" id="UP000316079">
    <property type="component" value="Unassembled WGS sequence"/>
</dbReference>
<sequence>MFFCKFNRKPELAELKMFENRGLVSVCVDVGCLILAGLPFVVLNIQHTPFKRGFFCSDDSIRYPFKEDTISYQLLMGIMIPFALLIIILGECLFIYLRSTAPAAHEYIVYVYKSVGSFVFGAALSQSLTDIAKYSIGRLRPHFLTVCKPNWSLIDCGAAYIENFTCTGDAKLTNEARLSFYSGHSSFSMYCMLFLALYLQARLRADWSRLLRPTLQFSFIAASLYVGLSRVSDYKHHWSDVLTGLLQGAAVATFTVFCVSDLFSSKCSSDKEISHTSLQESSDPPNHYGSTHVSAVDVCTLREAGVESTGSHFNRHHQHSHASSCRHFPLDFPLPHPGQHTHPLHTHPVHTHPAHTHPALGHTHLPAPPFQDVPPPPPPPFLPQALQQQYLIQQQILEHRRILTHTSRPTPDRTLPHPQTLRPAYEYTSIHIPPPQPPRYLAEGTDCVDPGLPQYVSHISPLTQHYQHYLSSPRLHHFTRTNTSTQVVVHEIRNYPYPQLHLLALQGLSPSRHATAVRESYEELLQLEDRLGNVNRGAVQTTIERFTFPHKYKKRRPLDLKICMDEEELDTDEKCTICLSMLEDGEDVRRLPCMHLFHQACVDQWLGTNKKCPICRVDIETQLSSES</sequence>
<keyword evidence="8 17" id="KW-0812">Transmembrane</keyword>
<dbReference type="PROSITE" id="PS50089">
    <property type="entry name" value="ZF_RING_2"/>
    <property type="match status" value="1"/>
</dbReference>
<dbReference type="GO" id="GO:0046839">
    <property type="term" value="P:phospholipid dephosphorylation"/>
    <property type="evidence" value="ECO:0007669"/>
    <property type="project" value="TreeGrafter"/>
</dbReference>
<dbReference type="PANTHER" id="PTHR10165">
    <property type="entry name" value="LIPID PHOSPHATE PHOSPHATASE"/>
    <property type="match status" value="1"/>
</dbReference>
<dbReference type="InterPro" id="IPR001841">
    <property type="entry name" value="Znf_RING"/>
</dbReference>
<gene>
    <name evidence="19" type="ORF">DNTS_014545</name>
</gene>
<dbReference type="OrthoDB" id="8907274at2759"/>
<dbReference type="InterPro" id="IPR013083">
    <property type="entry name" value="Znf_RING/FYVE/PHD"/>
</dbReference>
<dbReference type="GO" id="GO:0008270">
    <property type="term" value="F:zinc ion binding"/>
    <property type="evidence" value="ECO:0007669"/>
    <property type="project" value="UniProtKB-KW"/>
</dbReference>
<accession>A0A553RLT9</accession>
<evidence type="ECO:0000256" key="10">
    <source>
        <dbReference type="ARBA" id="ARBA00022771"/>
    </source>
</evidence>
<organism evidence="19 20">
    <name type="scientific">Danionella cerebrum</name>
    <dbReference type="NCBI Taxonomy" id="2873325"/>
    <lineage>
        <taxon>Eukaryota</taxon>
        <taxon>Metazoa</taxon>
        <taxon>Chordata</taxon>
        <taxon>Craniata</taxon>
        <taxon>Vertebrata</taxon>
        <taxon>Euteleostomi</taxon>
        <taxon>Actinopterygii</taxon>
        <taxon>Neopterygii</taxon>
        <taxon>Teleostei</taxon>
        <taxon>Ostariophysi</taxon>
        <taxon>Cypriniformes</taxon>
        <taxon>Danionidae</taxon>
        <taxon>Danioninae</taxon>
        <taxon>Danionella</taxon>
    </lineage>
</organism>
<comment type="catalytic activity">
    <reaction evidence="1">
        <text>S-ubiquitinyl-[E2 ubiquitin-conjugating enzyme]-L-cysteine + [acceptor protein]-L-lysine = [E2 ubiquitin-conjugating enzyme]-L-cysteine + N(6)-ubiquitinyl-[acceptor protein]-L-lysine.</text>
        <dbReference type="EC" id="2.3.2.27"/>
    </reaction>
</comment>
<dbReference type="InterPro" id="IPR011016">
    <property type="entry name" value="Znf_RING-CH"/>
</dbReference>
<protein>
    <recommendedName>
        <fullName evidence="6">RING-type E3 ubiquitin transferase</fullName>
        <ecNumber evidence="6">2.3.2.27</ecNumber>
    </recommendedName>
</protein>
<dbReference type="InterPro" id="IPR036938">
    <property type="entry name" value="PAP2/HPO_sf"/>
</dbReference>
<evidence type="ECO:0000256" key="14">
    <source>
        <dbReference type="ARBA" id="ARBA00023136"/>
    </source>
</evidence>
<evidence type="ECO:0000259" key="18">
    <source>
        <dbReference type="PROSITE" id="PS50089"/>
    </source>
</evidence>
<evidence type="ECO:0000256" key="6">
    <source>
        <dbReference type="ARBA" id="ARBA00012483"/>
    </source>
</evidence>
<dbReference type="CDD" id="cd16682">
    <property type="entry name" value="RING-H2_RNF165"/>
    <property type="match status" value="1"/>
</dbReference>
<keyword evidence="14 17" id="KW-0472">Membrane</keyword>
<dbReference type="GO" id="GO:0061630">
    <property type="term" value="F:ubiquitin protein ligase activity"/>
    <property type="evidence" value="ECO:0007669"/>
    <property type="project" value="UniProtKB-EC"/>
</dbReference>
<dbReference type="UniPathway" id="UPA00085"/>
<dbReference type="Pfam" id="PF13639">
    <property type="entry name" value="zf-RING_2"/>
    <property type="match status" value="1"/>
</dbReference>
<dbReference type="SMART" id="SM00744">
    <property type="entry name" value="RINGv"/>
    <property type="match status" value="1"/>
</dbReference>
<dbReference type="GO" id="GO:0005886">
    <property type="term" value="C:plasma membrane"/>
    <property type="evidence" value="ECO:0007669"/>
    <property type="project" value="TreeGrafter"/>
</dbReference>
<keyword evidence="10 16" id="KW-0863">Zinc-finger</keyword>
<dbReference type="SMART" id="SM00184">
    <property type="entry name" value="RING"/>
    <property type="match status" value="1"/>
</dbReference>
<dbReference type="EMBL" id="SRMA01015356">
    <property type="protein sequence ID" value="TRZ03153.1"/>
    <property type="molecule type" value="Genomic_DNA"/>
</dbReference>
<feature type="transmembrane region" description="Helical" evidence="17">
    <location>
        <begin position="21"/>
        <end position="45"/>
    </location>
</feature>
<comment type="similarity">
    <text evidence="4">Belongs to the Arkadia family.</text>
</comment>
<evidence type="ECO:0000256" key="12">
    <source>
        <dbReference type="ARBA" id="ARBA00022833"/>
    </source>
</evidence>
<keyword evidence="7" id="KW-0808">Transferase</keyword>
<comment type="subcellular location">
    <subcellularLocation>
        <location evidence="3">Membrane</location>
        <topology evidence="3">Multi-pass membrane protein</topology>
    </subcellularLocation>
    <subcellularLocation>
        <location evidence="2">Nucleus</location>
    </subcellularLocation>
</comment>
<evidence type="ECO:0000256" key="13">
    <source>
        <dbReference type="ARBA" id="ARBA00022989"/>
    </source>
</evidence>